<organism evidence="1 2">
    <name type="scientific">Hyalomma asiaticum</name>
    <name type="common">Tick</name>
    <dbReference type="NCBI Taxonomy" id="266040"/>
    <lineage>
        <taxon>Eukaryota</taxon>
        <taxon>Metazoa</taxon>
        <taxon>Ecdysozoa</taxon>
        <taxon>Arthropoda</taxon>
        <taxon>Chelicerata</taxon>
        <taxon>Arachnida</taxon>
        <taxon>Acari</taxon>
        <taxon>Parasitiformes</taxon>
        <taxon>Ixodida</taxon>
        <taxon>Ixodoidea</taxon>
        <taxon>Ixodidae</taxon>
        <taxon>Hyalomminae</taxon>
        <taxon>Hyalomma</taxon>
    </lineage>
</organism>
<protein>
    <submittedName>
        <fullName evidence="1">Uncharacterized protein</fullName>
    </submittedName>
</protein>
<name>A0ACB7TBQ4_HYAAI</name>
<dbReference type="EMBL" id="CM023490">
    <property type="protein sequence ID" value="KAH6943563.1"/>
    <property type="molecule type" value="Genomic_DNA"/>
</dbReference>
<dbReference type="Proteomes" id="UP000821845">
    <property type="component" value="Chromosome 10"/>
</dbReference>
<sequence>MAALYLFRKRSVLIEEAKQEIVLVNSKDSDFVHSIKKKALDYEMKPKGENMWLVAKEPGSSGVVGLANCLRHESGGSHIRCIFDAGSTGTNKVADFGARMPEYKDVIEKDLVMNIYHNGQWGCYRHVVTKSSTSRKSTQFAVLDFRKRGDLSSLDWYESPLPYCTLPTTKSVDDPIVCDVHFAAVNHRDVMLAKGQLPPQELVGARDVLLPESSLGQEFSGTDQTGRRVMGLVSSQALATAVAADPILLWEVPDSWTLTEASTVPLAYSTAYYALLVRGNTRPGESVLVHGGSGCFGQAAIAVALSMGCTVFASVGSAKEKQFLKDHFPQLEDRHIVNYSDVWLEEHILGQTKQRGVDIVFDGLHGGNTDVAACCLAPNGRYLFIDAVGNSSLGPHRESYSKRKVANNVIAIPIDALHMKDPCIMEEKRRVAGLLLEGIASGTVKPLPFTVYSQEQVLQAFTPEVYEETTNKVVLQVRPGKGDQIGESPSSFTVEAIARTYFYRHKAYIVVGEASTFALEFVNWIVTRGCRNILLADSRGTFTSYQRLCLHRWRTAGASVVVSEADVSTAQGALRVIREAEAMGPVGGIFNVSVVSQRHARLDNRATEQNKASYKTKADGTRHLDEHSRKLCPQLDHFVVFSSVCSGRGTSGMYMRGYVDSALERLCERRAAAGLPGLAIQWGPIYEDSTSSEAQCTQAALEGAEPQKIRSCLGVMERFLNQSHPVVSSLVKAEVNSSSEKEPENHLVDSVTRILGFQESSTLNPNSNLGDLGLDSIMGTQIVTVIEKFTGLALSVHGIRELTLTNLRDMTKEERVK</sequence>
<accession>A0ACB7TBQ4</accession>
<proteinExistence type="predicted"/>
<evidence type="ECO:0000313" key="1">
    <source>
        <dbReference type="EMBL" id="KAH6943563.1"/>
    </source>
</evidence>
<keyword evidence="2" id="KW-1185">Reference proteome</keyword>
<reference evidence="1" key="1">
    <citation type="submission" date="2020-05" db="EMBL/GenBank/DDBJ databases">
        <title>Large-scale comparative analyses of tick genomes elucidate their genetic diversity and vector capacities.</title>
        <authorList>
            <person name="Jia N."/>
            <person name="Wang J."/>
            <person name="Shi W."/>
            <person name="Du L."/>
            <person name="Sun Y."/>
            <person name="Zhan W."/>
            <person name="Jiang J."/>
            <person name="Wang Q."/>
            <person name="Zhang B."/>
            <person name="Ji P."/>
            <person name="Sakyi L.B."/>
            <person name="Cui X."/>
            <person name="Yuan T."/>
            <person name="Jiang B."/>
            <person name="Yang W."/>
            <person name="Lam T.T.-Y."/>
            <person name="Chang Q."/>
            <person name="Ding S."/>
            <person name="Wang X."/>
            <person name="Zhu J."/>
            <person name="Ruan X."/>
            <person name="Zhao L."/>
            <person name="Wei J."/>
            <person name="Que T."/>
            <person name="Du C."/>
            <person name="Cheng J."/>
            <person name="Dai P."/>
            <person name="Han X."/>
            <person name="Huang E."/>
            <person name="Gao Y."/>
            <person name="Liu J."/>
            <person name="Shao H."/>
            <person name="Ye R."/>
            <person name="Li L."/>
            <person name="Wei W."/>
            <person name="Wang X."/>
            <person name="Wang C."/>
            <person name="Yang T."/>
            <person name="Huo Q."/>
            <person name="Li W."/>
            <person name="Guo W."/>
            <person name="Chen H."/>
            <person name="Zhou L."/>
            <person name="Ni X."/>
            <person name="Tian J."/>
            <person name="Zhou Y."/>
            <person name="Sheng Y."/>
            <person name="Liu T."/>
            <person name="Pan Y."/>
            <person name="Xia L."/>
            <person name="Li J."/>
            <person name="Zhao F."/>
            <person name="Cao W."/>
        </authorList>
    </citation>
    <scope>NUCLEOTIDE SEQUENCE</scope>
    <source>
        <strain evidence="1">Hyas-2018</strain>
    </source>
</reference>
<gene>
    <name evidence="1" type="ORF">HPB50_024336</name>
</gene>
<comment type="caution">
    <text evidence="1">The sequence shown here is derived from an EMBL/GenBank/DDBJ whole genome shotgun (WGS) entry which is preliminary data.</text>
</comment>
<evidence type="ECO:0000313" key="2">
    <source>
        <dbReference type="Proteomes" id="UP000821845"/>
    </source>
</evidence>